<sequence length="211" mass="23915">MREEILYKILSIPAILVAFTFHEYAHGIVADKLGDKTARFQGRLTLNPLVHIDPIGFILILIAGFGWAKPIRVNRGAFKNYYMDDLKVSIAGPLANLFTAIVFSIISGFYFKFTYEAYGTMISIIGMILVNVVSINVILFLFNLLPVPGFDGFSILGDLFPKVFGKIGYNLYKYQQLIFIGVVFFAWRILTVPSEYIFSLLNKLIEFIVFL</sequence>
<protein>
    <submittedName>
        <fullName evidence="15">Zn-dependent protease (Includes SpoIVFB)</fullName>
    </submittedName>
</protein>
<evidence type="ECO:0000256" key="12">
    <source>
        <dbReference type="ARBA" id="ARBA00023136"/>
    </source>
</evidence>
<evidence type="ECO:0000256" key="8">
    <source>
        <dbReference type="ARBA" id="ARBA00022801"/>
    </source>
</evidence>
<feature type="domain" description="Peptidase M50" evidence="14">
    <location>
        <begin position="14"/>
        <end position="173"/>
    </location>
</feature>
<comment type="subcellular location">
    <subcellularLocation>
        <location evidence="2">Cell membrane</location>
        <topology evidence="2">Multi-pass membrane protein</topology>
    </subcellularLocation>
</comment>
<evidence type="ECO:0000256" key="11">
    <source>
        <dbReference type="ARBA" id="ARBA00023049"/>
    </source>
</evidence>
<evidence type="ECO:0000256" key="3">
    <source>
        <dbReference type="ARBA" id="ARBA00007931"/>
    </source>
</evidence>
<feature type="transmembrane region" description="Helical" evidence="13">
    <location>
        <begin position="118"/>
        <end position="142"/>
    </location>
</feature>
<dbReference type="Proteomes" id="UP000184241">
    <property type="component" value="Unassembled WGS sequence"/>
</dbReference>
<evidence type="ECO:0000256" key="1">
    <source>
        <dbReference type="ARBA" id="ARBA00001947"/>
    </source>
</evidence>
<dbReference type="PANTHER" id="PTHR35864:SF1">
    <property type="entry name" value="ZINC METALLOPROTEASE YWHC-RELATED"/>
    <property type="match status" value="1"/>
</dbReference>
<keyword evidence="4" id="KW-1003">Cell membrane</keyword>
<comment type="cofactor">
    <cofactor evidence="1">
        <name>Zn(2+)</name>
        <dbReference type="ChEBI" id="CHEBI:29105"/>
    </cofactor>
</comment>
<dbReference type="PANTHER" id="PTHR35864">
    <property type="entry name" value="ZINC METALLOPROTEASE MJ0611-RELATED"/>
    <property type="match status" value="1"/>
</dbReference>
<evidence type="ECO:0000313" key="16">
    <source>
        <dbReference type="Proteomes" id="UP000184241"/>
    </source>
</evidence>
<keyword evidence="8" id="KW-0378">Hydrolase</keyword>
<evidence type="ECO:0000256" key="6">
    <source>
        <dbReference type="ARBA" id="ARBA00022692"/>
    </source>
</evidence>
<evidence type="ECO:0000256" key="2">
    <source>
        <dbReference type="ARBA" id="ARBA00004651"/>
    </source>
</evidence>
<name>A0A1M5VQS5_9CLOT</name>
<evidence type="ECO:0000256" key="13">
    <source>
        <dbReference type="SAM" id="Phobius"/>
    </source>
</evidence>
<evidence type="ECO:0000313" key="15">
    <source>
        <dbReference type="EMBL" id="SHH77283.1"/>
    </source>
</evidence>
<feature type="transmembrane region" description="Helical" evidence="13">
    <location>
        <begin position="6"/>
        <end position="25"/>
    </location>
</feature>
<feature type="transmembrane region" description="Helical" evidence="13">
    <location>
        <begin position="177"/>
        <end position="198"/>
    </location>
</feature>
<dbReference type="EMBL" id="FQXU01000004">
    <property type="protein sequence ID" value="SHH77283.1"/>
    <property type="molecule type" value="Genomic_DNA"/>
</dbReference>
<evidence type="ECO:0000256" key="5">
    <source>
        <dbReference type="ARBA" id="ARBA00022670"/>
    </source>
</evidence>
<organism evidence="15 16">
    <name type="scientific">Clostridium intestinale DSM 6191</name>
    <dbReference type="NCBI Taxonomy" id="1121320"/>
    <lineage>
        <taxon>Bacteria</taxon>
        <taxon>Bacillati</taxon>
        <taxon>Bacillota</taxon>
        <taxon>Clostridia</taxon>
        <taxon>Eubacteriales</taxon>
        <taxon>Clostridiaceae</taxon>
        <taxon>Clostridium</taxon>
    </lineage>
</organism>
<keyword evidence="5 15" id="KW-0645">Protease</keyword>
<keyword evidence="6 13" id="KW-0812">Transmembrane</keyword>
<keyword evidence="9" id="KW-0862">Zinc</keyword>
<comment type="similarity">
    <text evidence="3">Belongs to the peptidase M50B family.</text>
</comment>
<accession>A0A1M5VQS5</accession>
<dbReference type="GO" id="GO:0005886">
    <property type="term" value="C:plasma membrane"/>
    <property type="evidence" value="ECO:0007669"/>
    <property type="project" value="UniProtKB-SubCell"/>
</dbReference>
<dbReference type="GO" id="GO:0008237">
    <property type="term" value="F:metallopeptidase activity"/>
    <property type="evidence" value="ECO:0007669"/>
    <property type="project" value="UniProtKB-KW"/>
</dbReference>
<keyword evidence="7" id="KW-0479">Metal-binding</keyword>
<keyword evidence="12 13" id="KW-0472">Membrane</keyword>
<feature type="transmembrane region" description="Helical" evidence="13">
    <location>
        <begin position="46"/>
        <end position="68"/>
    </location>
</feature>
<dbReference type="GO" id="GO:0046872">
    <property type="term" value="F:metal ion binding"/>
    <property type="evidence" value="ECO:0007669"/>
    <property type="project" value="UniProtKB-KW"/>
</dbReference>
<evidence type="ECO:0000256" key="10">
    <source>
        <dbReference type="ARBA" id="ARBA00022989"/>
    </source>
</evidence>
<dbReference type="InterPro" id="IPR008915">
    <property type="entry name" value="Peptidase_M50"/>
</dbReference>
<gene>
    <name evidence="15" type="ORF">SAMN02745941_00734</name>
</gene>
<keyword evidence="11" id="KW-0482">Metalloprotease</keyword>
<evidence type="ECO:0000259" key="14">
    <source>
        <dbReference type="Pfam" id="PF02163"/>
    </source>
</evidence>
<dbReference type="InterPro" id="IPR052348">
    <property type="entry name" value="Metallopeptidase_M50B"/>
</dbReference>
<evidence type="ECO:0000256" key="4">
    <source>
        <dbReference type="ARBA" id="ARBA00022475"/>
    </source>
</evidence>
<dbReference type="CDD" id="cd06158">
    <property type="entry name" value="S2P-M50_like_1"/>
    <property type="match status" value="1"/>
</dbReference>
<feature type="transmembrane region" description="Helical" evidence="13">
    <location>
        <begin position="88"/>
        <end position="111"/>
    </location>
</feature>
<dbReference type="Pfam" id="PF02163">
    <property type="entry name" value="Peptidase_M50"/>
    <property type="match status" value="1"/>
</dbReference>
<proteinExistence type="inferred from homology"/>
<evidence type="ECO:0000256" key="7">
    <source>
        <dbReference type="ARBA" id="ARBA00022723"/>
    </source>
</evidence>
<evidence type="ECO:0000256" key="9">
    <source>
        <dbReference type="ARBA" id="ARBA00022833"/>
    </source>
</evidence>
<dbReference type="AlphaFoldDB" id="A0A1M5VQS5"/>
<reference evidence="15 16" key="1">
    <citation type="submission" date="2016-11" db="EMBL/GenBank/DDBJ databases">
        <authorList>
            <person name="Jaros S."/>
            <person name="Januszkiewicz K."/>
            <person name="Wedrychowicz H."/>
        </authorList>
    </citation>
    <scope>NUCLEOTIDE SEQUENCE [LARGE SCALE GENOMIC DNA]</scope>
    <source>
        <strain evidence="15 16">DSM 6191</strain>
    </source>
</reference>
<dbReference type="RefSeq" id="WP_073016849.1">
    <property type="nucleotide sequence ID" value="NZ_FQXU01000004.1"/>
</dbReference>
<dbReference type="GO" id="GO:0006508">
    <property type="term" value="P:proteolysis"/>
    <property type="evidence" value="ECO:0007669"/>
    <property type="project" value="UniProtKB-KW"/>
</dbReference>
<dbReference type="InterPro" id="IPR044537">
    <property type="entry name" value="Rip2-like"/>
</dbReference>
<keyword evidence="10 13" id="KW-1133">Transmembrane helix</keyword>